<dbReference type="InterPro" id="IPR011041">
    <property type="entry name" value="Quinoprot_gluc/sorb_DH_b-prop"/>
</dbReference>
<dbReference type="SUPFAM" id="SSF50952">
    <property type="entry name" value="Soluble quinoprotein glucose dehydrogenase"/>
    <property type="match status" value="1"/>
</dbReference>
<keyword evidence="4" id="KW-1185">Reference proteome</keyword>
<organism evidence="3 4">
    <name type="scientific">Aphanothece cf. minutissima CCALA 015</name>
    <dbReference type="NCBI Taxonomy" id="2107695"/>
    <lineage>
        <taxon>Bacteria</taxon>
        <taxon>Bacillati</taxon>
        <taxon>Cyanobacteriota</taxon>
        <taxon>Cyanophyceae</taxon>
        <taxon>Oscillatoriophycideae</taxon>
        <taxon>Chroococcales</taxon>
        <taxon>Aphanothecaceae</taxon>
        <taxon>Aphanothece</taxon>
    </lineage>
</organism>
<proteinExistence type="predicted"/>
<sequence>MARRPPPFLNWLAGVLLLPVLGSCQGAAVSAPVRSVPVVGGLEHPWAVAWLPGGDLLITERPGRLRLVRGGVLQAEPIRGVPEVLAAGQGGLLDVAVHPDFATNRWIYLTYAAGSADANHTRLARARFDGRALSDLQVLYAVPQRKSGAQHFGSRLLWLPDLTLLLAIGDGGNPPIELEGQLIRTQAQNPLSALGKVLRLNDDGTPARGNPFAGQPGALPGLWSLGHRNIQGMALDPRTGRVWASEHGARDGDELNRIEASVNYGWPRVTHSREYFGPPIAPATSAPGLRDPVLVWTPAIAPSGLAVYDGDRYPGWRGDLFAGGLVSRQVHRLRLDPAGSVTPQQEIPIGARVRDVRQGPDGYLYVLTDGAGDGQLLRLEPIGAP</sequence>
<accession>A0ABX5F5R6</accession>
<evidence type="ECO:0000313" key="4">
    <source>
        <dbReference type="Proteomes" id="UP000238218"/>
    </source>
</evidence>
<dbReference type="PROSITE" id="PS51257">
    <property type="entry name" value="PROKAR_LIPOPROTEIN"/>
    <property type="match status" value="1"/>
</dbReference>
<feature type="chain" id="PRO_5046876896" description="Glucose/Sorbosone dehydrogenase domain-containing protein" evidence="1">
    <location>
        <begin position="28"/>
        <end position="385"/>
    </location>
</feature>
<dbReference type="PANTHER" id="PTHR19328:SF75">
    <property type="entry name" value="ALDOSE SUGAR DEHYDROGENASE YLII"/>
    <property type="match status" value="1"/>
</dbReference>
<dbReference type="RefSeq" id="WP_106222087.1">
    <property type="nucleotide sequence ID" value="NZ_PVWP01000008.1"/>
</dbReference>
<dbReference type="EMBL" id="PVWP01000008">
    <property type="protein sequence ID" value="PSB36686.1"/>
    <property type="molecule type" value="Genomic_DNA"/>
</dbReference>
<feature type="domain" description="Glucose/Sorbosone dehydrogenase" evidence="2">
    <location>
        <begin position="42"/>
        <end position="378"/>
    </location>
</feature>
<reference evidence="3 4" key="1">
    <citation type="submission" date="2018-03" db="EMBL/GenBank/DDBJ databases">
        <title>The ancient ancestry and fast evolution of plastids.</title>
        <authorList>
            <person name="Moore K.R."/>
            <person name="Magnabosco C."/>
            <person name="Momper L."/>
            <person name="Gold D.A."/>
            <person name="Bosak T."/>
            <person name="Fournier G.P."/>
        </authorList>
    </citation>
    <scope>NUCLEOTIDE SEQUENCE [LARGE SCALE GENOMIC DNA]</scope>
    <source>
        <strain evidence="3 4">CCALA 015</strain>
    </source>
</reference>
<gene>
    <name evidence="3" type="ORF">C7B81_12150</name>
</gene>
<dbReference type="Pfam" id="PF07995">
    <property type="entry name" value="GSDH"/>
    <property type="match status" value="1"/>
</dbReference>
<evidence type="ECO:0000313" key="3">
    <source>
        <dbReference type="EMBL" id="PSB36686.1"/>
    </source>
</evidence>
<evidence type="ECO:0000256" key="1">
    <source>
        <dbReference type="SAM" id="SignalP"/>
    </source>
</evidence>
<dbReference type="InterPro" id="IPR012938">
    <property type="entry name" value="Glc/Sorbosone_DH"/>
</dbReference>
<protein>
    <recommendedName>
        <fullName evidence="2">Glucose/Sorbosone dehydrogenase domain-containing protein</fullName>
    </recommendedName>
</protein>
<keyword evidence="1" id="KW-0732">Signal</keyword>
<feature type="signal peptide" evidence="1">
    <location>
        <begin position="1"/>
        <end position="27"/>
    </location>
</feature>
<comment type="caution">
    <text evidence="3">The sequence shown here is derived from an EMBL/GenBank/DDBJ whole genome shotgun (WGS) entry which is preliminary data.</text>
</comment>
<name>A0ABX5F5R6_9CHRO</name>
<dbReference type="PANTHER" id="PTHR19328">
    <property type="entry name" value="HEDGEHOG-INTERACTING PROTEIN"/>
    <property type="match status" value="1"/>
</dbReference>
<dbReference type="Proteomes" id="UP000238218">
    <property type="component" value="Unassembled WGS sequence"/>
</dbReference>
<dbReference type="InterPro" id="IPR011042">
    <property type="entry name" value="6-blade_b-propeller_TolB-like"/>
</dbReference>
<evidence type="ECO:0000259" key="2">
    <source>
        <dbReference type="Pfam" id="PF07995"/>
    </source>
</evidence>
<dbReference type="Gene3D" id="2.120.10.30">
    <property type="entry name" value="TolB, C-terminal domain"/>
    <property type="match status" value="1"/>
</dbReference>